<gene>
    <name evidence="2" type="ORF">BXY64_0080</name>
</gene>
<dbReference type="RefSeq" id="WP_120238021.1">
    <property type="nucleotide sequence ID" value="NZ_RAPQ01000008.1"/>
</dbReference>
<reference evidence="2 3" key="1">
    <citation type="submission" date="2018-09" db="EMBL/GenBank/DDBJ databases">
        <title>Genomic Encyclopedia of Archaeal and Bacterial Type Strains, Phase II (KMG-II): from individual species to whole genera.</title>
        <authorList>
            <person name="Goeker M."/>
        </authorList>
    </citation>
    <scope>NUCLEOTIDE SEQUENCE [LARGE SCALE GENOMIC DNA]</scope>
    <source>
        <strain evidence="2 3">DSM 21950</strain>
    </source>
</reference>
<dbReference type="Proteomes" id="UP000284531">
    <property type="component" value="Unassembled WGS sequence"/>
</dbReference>
<keyword evidence="1" id="KW-0732">Signal</keyword>
<comment type="caution">
    <text evidence="2">The sequence shown here is derived from an EMBL/GenBank/DDBJ whole genome shotgun (WGS) entry which is preliminary data.</text>
</comment>
<feature type="signal peptide" evidence="1">
    <location>
        <begin position="1"/>
        <end position="19"/>
    </location>
</feature>
<dbReference type="Pfam" id="PF11383">
    <property type="entry name" value="DUF3187"/>
    <property type="match status" value="1"/>
</dbReference>
<dbReference type="EMBL" id="RAPQ01000008">
    <property type="protein sequence ID" value="RKE03090.1"/>
    <property type="molecule type" value="Genomic_DNA"/>
</dbReference>
<dbReference type="AlphaFoldDB" id="A0A419X672"/>
<dbReference type="InterPro" id="IPR021523">
    <property type="entry name" value="DUF3187"/>
</dbReference>
<keyword evidence="3" id="KW-1185">Reference proteome</keyword>
<protein>
    <submittedName>
        <fullName evidence="2">Uncharacterized protein DUF3187</fullName>
    </submittedName>
</protein>
<name>A0A419X672_9BACT</name>
<organism evidence="2 3">
    <name type="scientific">Marinifilum flexuosum</name>
    <dbReference type="NCBI Taxonomy" id="1117708"/>
    <lineage>
        <taxon>Bacteria</taxon>
        <taxon>Pseudomonadati</taxon>
        <taxon>Bacteroidota</taxon>
        <taxon>Bacteroidia</taxon>
        <taxon>Marinilabiliales</taxon>
        <taxon>Marinifilaceae</taxon>
    </lineage>
</organism>
<feature type="chain" id="PRO_5019005265" evidence="1">
    <location>
        <begin position="20"/>
        <end position="328"/>
    </location>
</feature>
<evidence type="ECO:0000313" key="3">
    <source>
        <dbReference type="Proteomes" id="UP000284531"/>
    </source>
</evidence>
<accession>A0A419X672</accession>
<dbReference type="OrthoDB" id="5418846at2"/>
<proteinExistence type="predicted"/>
<sequence>MSLRFISIILILLTSKSYAQKNVDPFPTHNQSPLIHFFGLPNHHGGKVLSKNDFAFGNYLNVANNATSSQLLTEAIYLDGEMYRNDLVLRYGVLDNLQIELSIPLVRHSTGVMDPIISGWHDTFGLPGKSREIMTNFNLTYLYRENEETHILMNESKLKFGDIALKLDVPLINNNSHLVSVGTFYKFSTGDKKQLIGSGTNDLGVHLSGRILPRFEKKSFTWFYSAGYMHIGSGALLSDILTRNIVFGSVGSAFDLSKSWVPKVQFDFHTGFYKKSATKQLGRESIQFVLGTDYFISDNLKLSFSFSEDLIVNTAPDFVLQFGVSYKL</sequence>
<evidence type="ECO:0000313" key="2">
    <source>
        <dbReference type="EMBL" id="RKE03090.1"/>
    </source>
</evidence>
<evidence type="ECO:0000256" key="1">
    <source>
        <dbReference type="SAM" id="SignalP"/>
    </source>
</evidence>